<feature type="non-terminal residue" evidence="6">
    <location>
        <position position="1"/>
    </location>
</feature>
<dbReference type="InterPro" id="IPR023397">
    <property type="entry name" value="SAM-dep_MeTrfase_MraW_recog"/>
</dbReference>
<dbReference type="PANTHER" id="PTHR11265">
    <property type="entry name" value="S-ADENOSYL-METHYLTRANSFERASE MRAW"/>
    <property type="match status" value="1"/>
</dbReference>
<dbReference type="GO" id="GO:0071424">
    <property type="term" value="F:rRNA (cytosine-N4-)-methyltransferase activity"/>
    <property type="evidence" value="ECO:0007669"/>
    <property type="project" value="TreeGrafter"/>
</dbReference>
<evidence type="ECO:0000256" key="2">
    <source>
        <dbReference type="ARBA" id="ARBA00022603"/>
    </source>
</evidence>
<dbReference type="GO" id="GO:0005737">
    <property type="term" value="C:cytoplasm"/>
    <property type="evidence" value="ECO:0007669"/>
    <property type="project" value="TreeGrafter"/>
</dbReference>
<proteinExistence type="inferred from homology"/>
<dbReference type="SUPFAM" id="SSF53335">
    <property type="entry name" value="S-adenosyl-L-methionine-dependent methyltransferases"/>
    <property type="match status" value="1"/>
</dbReference>
<dbReference type="Gene3D" id="3.40.50.150">
    <property type="entry name" value="Vaccinia Virus protein VP39"/>
    <property type="match status" value="1"/>
</dbReference>
<sequence length="231" mass="26697">VCDNFANLKEIVKRERFLAVSGILFDLGMSSWHLTEAGRGFSFLKNEPLDMRYSPQNPLTAEKIVNYWSKSEIEKILREYGEERFAKKIAEKIIEVRKSKPIKTTFQLVEIVRKAVSSRYQPQKIHFATRTFQALRITVNDELNNLEKVLPQTLEILKPGGRLVVISFHSLEDKIVKNFYRDSSPEKLKILTKKPIRPQKEEIKINPRSRSAKLRACQKSKRTSFSSSASA</sequence>
<keyword evidence="4" id="KW-0949">S-adenosyl-L-methionine</keyword>
<evidence type="ECO:0000313" key="6">
    <source>
        <dbReference type="EMBL" id="GAI10311.1"/>
    </source>
</evidence>
<feature type="region of interest" description="Disordered" evidence="5">
    <location>
        <begin position="199"/>
        <end position="231"/>
    </location>
</feature>
<feature type="compositionally biased region" description="Basic residues" evidence="5">
    <location>
        <begin position="210"/>
        <end position="222"/>
    </location>
</feature>
<dbReference type="Pfam" id="PF01795">
    <property type="entry name" value="Methyltransf_5"/>
    <property type="match status" value="1"/>
</dbReference>
<evidence type="ECO:0000256" key="1">
    <source>
        <dbReference type="ARBA" id="ARBA00010396"/>
    </source>
</evidence>
<protein>
    <recommendedName>
        <fullName evidence="7">16S rRNA (Cytosine(1402)-N(4))-methyltransferase</fullName>
    </recommendedName>
</protein>
<keyword evidence="2" id="KW-0489">Methyltransferase</keyword>
<gene>
    <name evidence="6" type="ORF">S06H3_19960</name>
</gene>
<dbReference type="AlphaFoldDB" id="X1LWX8"/>
<evidence type="ECO:0000256" key="4">
    <source>
        <dbReference type="ARBA" id="ARBA00022691"/>
    </source>
</evidence>
<dbReference type="EMBL" id="BARV01010280">
    <property type="protein sequence ID" value="GAI10311.1"/>
    <property type="molecule type" value="Genomic_DNA"/>
</dbReference>
<reference evidence="6" key="1">
    <citation type="journal article" date="2014" name="Front. Microbiol.">
        <title>High frequency of phylogenetically diverse reductive dehalogenase-homologous genes in deep subseafloor sedimentary metagenomes.</title>
        <authorList>
            <person name="Kawai M."/>
            <person name="Futagami T."/>
            <person name="Toyoda A."/>
            <person name="Takaki Y."/>
            <person name="Nishi S."/>
            <person name="Hori S."/>
            <person name="Arai W."/>
            <person name="Tsubouchi T."/>
            <person name="Morono Y."/>
            <person name="Uchiyama I."/>
            <person name="Ito T."/>
            <person name="Fujiyama A."/>
            <person name="Inagaki F."/>
            <person name="Takami H."/>
        </authorList>
    </citation>
    <scope>NUCLEOTIDE SEQUENCE</scope>
    <source>
        <strain evidence="6">Expedition CK06-06</strain>
    </source>
</reference>
<comment type="similarity">
    <text evidence="1">Belongs to the methyltransferase superfamily. RsmH family.</text>
</comment>
<evidence type="ECO:0000256" key="3">
    <source>
        <dbReference type="ARBA" id="ARBA00022679"/>
    </source>
</evidence>
<evidence type="ECO:0008006" key="7">
    <source>
        <dbReference type="Google" id="ProtNLM"/>
    </source>
</evidence>
<dbReference type="GO" id="GO:0070475">
    <property type="term" value="P:rRNA base methylation"/>
    <property type="evidence" value="ECO:0007669"/>
    <property type="project" value="TreeGrafter"/>
</dbReference>
<organism evidence="6">
    <name type="scientific">marine sediment metagenome</name>
    <dbReference type="NCBI Taxonomy" id="412755"/>
    <lineage>
        <taxon>unclassified sequences</taxon>
        <taxon>metagenomes</taxon>
        <taxon>ecological metagenomes</taxon>
    </lineage>
</organism>
<dbReference type="SUPFAM" id="SSF81799">
    <property type="entry name" value="Putative methyltransferase TM0872, insert domain"/>
    <property type="match status" value="1"/>
</dbReference>
<dbReference type="InterPro" id="IPR029063">
    <property type="entry name" value="SAM-dependent_MTases_sf"/>
</dbReference>
<keyword evidence="3" id="KW-0808">Transferase</keyword>
<dbReference type="InterPro" id="IPR002903">
    <property type="entry name" value="RsmH"/>
</dbReference>
<dbReference type="NCBIfam" id="TIGR00006">
    <property type="entry name" value="16S rRNA (cytosine(1402)-N(4))-methyltransferase RsmH"/>
    <property type="match status" value="1"/>
</dbReference>
<name>X1LWX8_9ZZZZ</name>
<dbReference type="PANTHER" id="PTHR11265:SF0">
    <property type="entry name" value="12S RRNA N4-METHYLCYTIDINE METHYLTRANSFERASE"/>
    <property type="match status" value="1"/>
</dbReference>
<evidence type="ECO:0000256" key="5">
    <source>
        <dbReference type="SAM" id="MobiDB-lite"/>
    </source>
</evidence>
<accession>X1LWX8</accession>
<comment type="caution">
    <text evidence="6">The sequence shown here is derived from an EMBL/GenBank/DDBJ whole genome shotgun (WGS) entry which is preliminary data.</text>
</comment>